<dbReference type="SUPFAM" id="SSF56300">
    <property type="entry name" value="Metallo-dependent phosphatases"/>
    <property type="match status" value="1"/>
</dbReference>
<dbReference type="InterPro" id="IPR006146">
    <property type="entry name" value="5'-Nucleotdase_CS"/>
</dbReference>
<dbReference type="Proteomes" id="UP000616608">
    <property type="component" value="Unassembled WGS sequence"/>
</dbReference>
<gene>
    <name evidence="5" type="primary">cpdC</name>
    <name evidence="5" type="ORF">GCM10007425_27030</name>
</gene>
<sequence length="520" mass="58960">MTHKKIQILATSDIHGYVMPTRFSADKNETLGLGKLATIIEKQREKAPSLLIENGDFIQGSPLTYYQYKKTSISENAMIKVANHLRYDAAVLGNHEFNYGHVLVKQVAKEAHFPYIVANMVDDEGNVVFEPYIIKEIAKIKVAILGLTTQFIPVWEAPKHIKGWHFKSAVDTAKQWLPYIKEHEAPHLIVIAYHGGFENDLETGKKIETTGENEGYQLCEELEGVDIIITGHQHRLIQTKIHGKSVVQPGTKGTHLGCITVDITYDTTGEIVTLTHEPTLLPITETTSMNQEIERLHHEVYEATEQWLDEPIGHVIGSIQFEDAFQARVTEHPYVELINRIQMAVSGASISATSLFHDEPGGLPNEVTMRDIVTNYIYPNTLVVLRLTGQDIKDALEQCATYFELTEKGQLVVSSAFTYPKAEPYNYDMWEGITYAFDIRQPIGQRVVNITYQHQPLDMTASYDVVMNNYRATGAGHFDMFKGKTVIKDIQMDMTEIIADYFIQHPIIEATCNHNWKIYY</sequence>
<dbReference type="PROSITE" id="PS00786">
    <property type="entry name" value="5_NUCLEOTIDASE_2"/>
    <property type="match status" value="1"/>
</dbReference>
<name>A0A917GA30_9BACI</name>
<dbReference type="Gene3D" id="3.90.780.10">
    <property type="entry name" value="5'-Nucleotidase, C-terminal domain"/>
    <property type="match status" value="1"/>
</dbReference>
<dbReference type="PRINTS" id="PR01607">
    <property type="entry name" value="APYRASEFAMLY"/>
</dbReference>
<dbReference type="EMBL" id="BMJT01000010">
    <property type="protein sequence ID" value="GGG30989.1"/>
    <property type="molecule type" value="Genomic_DNA"/>
</dbReference>
<comment type="similarity">
    <text evidence="2">Belongs to the 5'-nucleotidase family.</text>
</comment>
<dbReference type="GO" id="GO:0030288">
    <property type="term" value="C:outer membrane-bounded periplasmic space"/>
    <property type="evidence" value="ECO:0007669"/>
    <property type="project" value="TreeGrafter"/>
</dbReference>
<evidence type="ECO:0000259" key="3">
    <source>
        <dbReference type="Pfam" id="PF00149"/>
    </source>
</evidence>
<evidence type="ECO:0000313" key="6">
    <source>
        <dbReference type="Proteomes" id="UP000616608"/>
    </source>
</evidence>
<dbReference type="InterPro" id="IPR036907">
    <property type="entry name" value="5'-Nucleotdase_C_sf"/>
</dbReference>
<dbReference type="GO" id="GO:0046872">
    <property type="term" value="F:metal ion binding"/>
    <property type="evidence" value="ECO:0007669"/>
    <property type="project" value="InterPro"/>
</dbReference>
<dbReference type="RefSeq" id="WP_188615599.1">
    <property type="nucleotide sequence ID" value="NZ_BMJT01000010.1"/>
</dbReference>
<dbReference type="Pfam" id="PF00149">
    <property type="entry name" value="Metallophos"/>
    <property type="match status" value="1"/>
</dbReference>
<dbReference type="Pfam" id="PF02872">
    <property type="entry name" value="5_nucleotid_C"/>
    <property type="match status" value="1"/>
</dbReference>
<dbReference type="GO" id="GO:0000166">
    <property type="term" value="F:nucleotide binding"/>
    <property type="evidence" value="ECO:0007669"/>
    <property type="project" value="UniProtKB-KW"/>
</dbReference>
<dbReference type="GO" id="GO:0016788">
    <property type="term" value="F:hydrolase activity, acting on ester bonds"/>
    <property type="evidence" value="ECO:0007669"/>
    <property type="project" value="InterPro"/>
</dbReference>
<dbReference type="InterPro" id="IPR029052">
    <property type="entry name" value="Metallo-depent_PP-like"/>
</dbReference>
<organism evidence="5 6">
    <name type="scientific">Lysinibacillus alkalisoli</name>
    <dbReference type="NCBI Taxonomy" id="1911548"/>
    <lineage>
        <taxon>Bacteria</taxon>
        <taxon>Bacillati</taxon>
        <taxon>Bacillota</taxon>
        <taxon>Bacilli</taxon>
        <taxon>Bacillales</taxon>
        <taxon>Bacillaceae</taxon>
        <taxon>Lysinibacillus</taxon>
    </lineage>
</organism>
<dbReference type="SUPFAM" id="SSF55816">
    <property type="entry name" value="5'-nucleotidase (syn. UDP-sugar hydrolase), C-terminal domain"/>
    <property type="match status" value="1"/>
</dbReference>
<evidence type="ECO:0000259" key="4">
    <source>
        <dbReference type="Pfam" id="PF02872"/>
    </source>
</evidence>
<dbReference type="PANTHER" id="PTHR11575">
    <property type="entry name" value="5'-NUCLEOTIDASE-RELATED"/>
    <property type="match status" value="1"/>
</dbReference>
<dbReference type="AlphaFoldDB" id="A0A917GA30"/>
<keyword evidence="2" id="KW-0547">Nucleotide-binding</keyword>
<keyword evidence="6" id="KW-1185">Reference proteome</keyword>
<dbReference type="Gene3D" id="3.60.21.10">
    <property type="match status" value="1"/>
</dbReference>
<proteinExistence type="inferred from homology"/>
<accession>A0A917GA30</accession>
<reference evidence="5" key="1">
    <citation type="journal article" date="2014" name="Int. J. Syst. Evol. Microbiol.">
        <title>Complete genome sequence of Corynebacterium casei LMG S-19264T (=DSM 44701T), isolated from a smear-ripened cheese.</title>
        <authorList>
            <consortium name="US DOE Joint Genome Institute (JGI-PGF)"/>
            <person name="Walter F."/>
            <person name="Albersmeier A."/>
            <person name="Kalinowski J."/>
            <person name="Ruckert C."/>
        </authorList>
    </citation>
    <scope>NUCLEOTIDE SEQUENCE</scope>
    <source>
        <strain evidence="5">CGMCC 1.15760</strain>
    </source>
</reference>
<feature type="domain" description="Calcineurin-like phosphoesterase" evidence="3">
    <location>
        <begin position="7"/>
        <end position="235"/>
    </location>
</feature>
<reference evidence="5" key="2">
    <citation type="submission" date="2020-09" db="EMBL/GenBank/DDBJ databases">
        <authorList>
            <person name="Sun Q."/>
            <person name="Zhou Y."/>
        </authorList>
    </citation>
    <scope>NUCLEOTIDE SEQUENCE</scope>
    <source>
        <strain evidence="5">CGMCC 1.15760</strain>
    </source>
</reference>
<dbReference type="GO" id="GO:0009166">
    <property type="term" value="P:nucleotide catabolic process"/>
    <property type="evidence" value="ECO:0007669"/>
    <property type="project" value="InterPro"/>
</dbReference>
<protein>
    <submittedName>
        <fullName evidence="5">2',3'-cyclic-nucleotide 2'-phosphodiesterase</fullName>
    </submittedName>
</protein>
<comment type="caution">
    <text evidence="5">The sequence shown here is derived from an EMBL/GenBank/DDBJ whole genome shotgun (WGS) entry which is preliminary data.</text>
</comment>
<evidence type="ECO:0000256" key="2">
    <source>
        <dbReference type="RuleBase" id="RU362119"/>
    </source>
</evidence>
<evidence type="ECO:0000256" key="1">
    <source>
        <dbReference type="ARBA" id="ARBA00022729"/>
    </source>
</evidence>
<evidence type="ECO:0000313" key="5">
    <source>
        <dbReference type="EMBL" id="GGG30989.1"/>
    </source>
</evidence>
<dbReference type="InterPro" id="IPR008334">
    <property type="entry name" value="5'-Nucleotdase_C"/>
</dbReference>
<dbReference type="InterPro" id="IPR004843">
    <property type="entry name" value="Calcineurin-like_PHP"/>
</dbReference>
<dbReference type="PANTHER" id="PTHR11575:SF6">
    <property type="entry name" value="2',3'-CYCLIC-NUCLEOTIDE 2'-PHOSPHODIESTERASE_3'-NUCLEOTIDASE"/>
    <property type="match status" value="1"/>
</dbReference>
<keyword evidence="2" id="KW-0378">Hydrolase</keyword>
<feature type="domain" description="5'-Nucleotidase C-terminal" evidence="4">
    <location>
        <begin position="325"/>
        <end position="482"/>
    </location>
</feature>
<dbReference type="InterPro" id="IPR006179">
    <property type="entry name" value="5_nucleotidase/apyrase"/>
</dbReference>
<keyword evidence="1" id="KW-0732">Signal</keyword>